<dbReference type="OrthoDB" id="3254160at2759"/>
<gene>
    <name evidence="2" type="ORF">FISHEDRAFT_72182</name>
</gene>
<sequence>MALDIQDTPSTFEIVSQKLAEIGALSLSDFVHDRKPLLHAAEEHAISHPAGSASVGAVTVGRSPSPVRKIEDVCQDAKVKLEWFFYSDKNSSSDKSGYGAALLVRVNNSCMRAYSTAPCYPDRAVAQKECASLGVSDGILEWVHEIGSDPATSLLQPDDAIQGTSVQEFFDSLPRLFPDGVTARSAHEANAINRVDKLMKRHGVIAHFYPLRGQKSLHGSVLRLECTPSDHKSYIVPPVFPNRGDAKTAVYLLAMSQGVVDYIRKLGHTGAKLSVNVYTKGAHVMEQLEVECSNLSPSNKPIYTVSKTGEAFSAELQINLSTTDIPDIQKFSVAAEYRSADDARRAVALHAAESGILELLCGVVDRPGTVQRASLKRRLTDVADAKTGDAVETDAAENQPAPRKKRKRKHSKTVRRARQRQEENLEEGEISS</sequence>
<keyword evidence="3" id="KW-1185">Reference proteome</keyword>
<dbReference type="EMBL" id="KN881696">
    <property type="protein sequence ID" value="KIY49954.1"/>
    <property type="molecule type" value="Genomic_DNA"/>
</dbReference>
<feature type="region of interest" description="Disordered" evidence="1">
    <location>
        <begin position="385"/>
        <end position="432"/>
    </location>
</feature>
<reference evidence="2 3" key="1">
    <citation type="journal article" date="2015" name="Fungal Genet. Biol.">
        <title>Evolution of novel wood decay mechanisms in Agaricales revealed by the genome sequences of Fistulina hepatica and Cylindrobasidium torrendii.</title>
        <authorList>
            <person name="Floudas D."/>
            <person name="Held B.W."/>
            <person name="Riley R."/>
            <person name="Nagy L.G."/>
            <person name="Koehler G."/>
            <person name="Ransdell A.S."/>
            <person name="Younus H."/>
            <person name="Chow J."/>
            <person name="Chiniquy J."/>
            <person name="Lipzen A."/>
            <person name="Tritt A."/>
            <person name="Sun H."/>
            <person name="Haridas S."/>
            <person name="LaButti K."/>
            <person name="Ohm R.A."/>
            <person name="Kues U."/>
            <person name="Blanchette R.A."/>
            <person name="Grigoriev I.V."/>
            <person name="Minto R.E."/>
            <person name="Hibbett D.S."/>
        </authorList>
    </citation>
    <scope>NUCLEOTIDE SEQUENCE [LARGE SCALE GENOMIC DNA]</scope>
    <source>
        <strain evidence="2 3">ATCC 64428</strain>
    </source>
</reference>
<dbReference type="AlphaFoldDB" id="A0A0D7AFR1"/>
<dbReference type="Proteomes" id="UP000054144">
    <property type="component" value="Unassembled WGS sequence"/>
</dbReference>
<evidence type="ECO:0000313" key="3">
    <source>
        <dbReference type="Proteomes" id="UP000054144"/>
    </source>
</evidence>
<evidence type="ECO:0000313" key="2">
    <source>
        <dbReference type="EMBL" id="KIY49954.1"/>
    </source>
</evidence>
<name>A0A0D7AFR1_9AGAR</name>
<protein>
    <submittedName>
        <fullName evidence="2">Uncharacterized protein</fullName>
    </submittedName>
</protein>
<proteinExistence type="predicted"/>
<evidence type="ECO:0000256" key="1">
    <source>
        <dbReference type="SAM" id="MobiDB-lite"/>
    </source>
</evidence>
<accession>A0A0D7AFR1</accession>
<feature type="compositionally biased region" description="Basic residues" evidence="1">
    <location>
        <begin position="402"/>
        <end position="418"/>
    </location>
</feature>
<organism evidence="2 3">
    <name type="scientific">Fistulina hepatica ATCC 64428</name>
    <dbReference type="NCBI Taxonomy" id="1128425"/>
    <lineage>
        <taxon>Eukaryota</taxon>
        <taxon>Fungi</taxon>
        <taxon>Dikarya</taxon>
        <taxon>Basidiomycota</taxon>
        <taxon>Agaricomycotina</taxon>
        <taxon>Agaricomycetes</taxon>
        <taxon>Agaricomycetidae</taxon>
        <taxon>Agaricales</taxon>
        <taxon>Fistulinaceae</taxon>
        <taxon>Fistulina</taxon>
    </lineage>
</organism>